<keyword evidence="1" id="KW-0472">Membrane</keyword>
<reference evidence="2" key="1">
    <citation type="submission" date="2020-02" db="EMBL/GenBank/DDBJ databases">
        <authorList>
            <person name="Meier V. D."/>
        </authorList>
    </citation>
    <scope>NUCLEOTIDE SEQUENCE</scope>
    <source>
        <strain evidence="2">AVDCRST_MAG71</strain>
    </source>
</reference>
<proteinExistence type="predicted"/>
<dbReference type="EMBL" id="CADCUA010000090">
    <property type="protein sequence ID" value="CAA9304853.1"/>
    <property type="molecule type" value="Genomic_DNA"/>
</dbReference>
<sequence>MLLVPIGREECQLTFQHSEPHFCRTCGESRDFGLRLIYAWGSLFYVAGFVIERQYQLVCPHCGHGWVIEPRDAERMLGGDPVPFYQRSGWIVAAVLSAIVGVAALRHNGLL</sequence>
<feature type="transmembrane region" description="Helical" evidence="1">
    <location>
        <begin position="84"/>
        <end position="105"/>
    </location>
</feature>
<organism evidence="2">
    <name type="scientific">uncultured Lysobacter sp</name>
    <dbReference type="NCBI Taxonomy" id="271060"/>
    <lineage>
        <taxon>Bacteria</taxon>
        <taxon>Pseudomonadati</taxon>
        <taxon>Pseudomonadota</taxon>
        <taxon>Gammaproteobacteria</taxon>
        <taxon>Lysobacterales</taxon>
        <taxon>Lysobacteraceae</taxon>
        <taxon>Lysobacter</taxon>
        <taxon>environmental samples</taxon>
    </lineage>
</organism>
<evidence type="ECO:0008006" key="3">
    <source>
        <dbReference type="Google" id="ProtNLM"/>
    </source>
</evidence>
<name>A0A6J4KFV9_9GAMM</name>
<evidence type="ECO:0000313" key="2">
    <source>
        <dbReference type="EMBL" id="CAA9304853.1"/>
    </source>
</evidence>
<keyword evidence="1" id="KW-1133">Transmembrane helix</keyword>
<protein>
    <recommendedName>
        <fullName evidence="3">Zinc-ribbon 15 domain-containing protein</fullName>
    </recommendedName>
</protein>
<dbReference type="AlphaFoldDB" id="A0A6J4KFV9"/>
<keyword evidence="1" id="KW-0812">Transmembrane</keyword>
<gene>
    <name evidence="2" type="ORF">AVDCRST_MAG71-345</name>
</gene>
<accession>A0A6J4KFV9</accession>
<feature type="transmembrane region" description="Helical" evidence="1">
    <location>
        <begin position="32"/>
        <end position="51"/>
    </location>
</feature>
<evidence type="ECO:0000256" key="1">
    <source>
        <dbReference type="SAM" id="Phobius"/>
    </source>
</evidence>